<proteinExistence type="predicted"/>
<dbReference type="InterPro" id="IPR023393">
    <property type="entry name" value="START-like_dom_sf"/>
</dbReference>
<evidence type="ECO:0000313" key="2">
    <source>
        <dbReference type="Proteomes" id="UP000316614"/>
    </source>
</evidence>
<reference evidence="1 2" key="1">
    <citation type="submission" date="2019-06" db="EMBL/GenBank/DDBJ databases">
        <title>Echinicola alkalisoli sp. nov. isolated from saline soil.</title>
        <authorList>
            <person name="Sun J.-Q."/>
            <person name="Xu L."/>
        </authorList>
    </citation>
    <scope>NUCLEOTIDE SEQUENCE [LARGE SCALE GENOMIC DNA]</scope>
    <source>
        <strain evidence="1 2">LN3S3</strain>
    </source>
</reference>
<dbReference type="KEGG" id="echi:FKX85_12150"/>
<dbReference type="SUPFAM" id="SSF55961">
    <property type="entry name" value="Bet v1-like"/>
    <property type="match status" value="1"/>
</dbReference>
<dbReference type="AlphaFoldDB" id="A0A514CIV0"/>
<keyword evidence="2" id="KW-1185">Reference proteome</keyword>
<dbReference type="EMBL" id="CP041253">
    <property type="protein sequence ID" value="QDH79745.1"/>
    <property type="molecule type" value="Genomic_DNA"/>
</dbReference>
<organism evidence="1 2">
    <name type="scientific">Echinicola soli</name>
    <dbReference type="NCBI Taxonomy" id="2591634"/>
    <lineage>
        <taxon>Bacteria</taxon>
        <taxon>Pseudomonadati</taxon>
        <taxon>Bacteroidota</taxon>
        <taxon>Cytophagia</taxon>
        <taxon>Cytophagales</taxon>
        <taxon>Cyclobacteriaceae</taxon>
        <taxon>Echinicola</taxon>
    </lineage>
</organism>
<name>A0A514CIV0_9BACT</name>
<dbReference type="RefSeq" id="WP_141614986.1">
    <property type="nucleotide sequence ID" value="NZ_CP041253.1"/>
</dbReference>
<dbReference type="Gene3D" id="3.30.530.20">
    <property type="match status" value="1"/>
</dbReference>
<sequence length="145" mass="16807">MKTSIYTIKIKARPEKIWDILWDDINYQTWTAVFAEESKVETDWQEGSKVLFLDNNGQGMVSRIAKNIPFQFMSIEHLGFYDNGKEDLESENVKGWAGAKENYTLTPLGQSTVLLVEMDIEDSLKEHFDKIWPEALKKIKELSET</sequence>
<evidence type="ECO:0000313" key="1">
    <source>
        <dbReference type="EMBL" id="QDH79745.1"/>
    </source>
</evidence>
<protein>
    <submittedName>
        <fullName evidence="1">SRPBCC domain-containing protein</fullName>
    </submittedName>
</protein>
<accession>A0A514CIV0</accession>
<dbReference type="OrthoDB" id="384974at2"/>
<dbReference type="Proteomes" id="UP000316614">
    <property type="component" value="Chromosome"/>
</dbReference>
<gene>
    <name evidence="1" type="ORF">FKX85_12150</name>
</gene>